<feature type="region of interest" description="Disordered" evidence="1">
    <location>
        <begin position="667"/>
        <end position="760"/>
    </location>
</feature>
<feature type="compositionally biased region" description="Low complexity" evidence="1">
    <location>
        <begin position="557"/>
        <end position="585"/>
    </location>
</feature>
<organism evidence="2 3">
    <name type="scientific">Crucibulum laeve</name>
    <dbReference type="NCBI Taxonomy" id="68775"/>
    <lineage>
        <taxon>Eukaryota</taxon>
        <taxon>Fungi</taxon>
        <taxon>Dikarya</taxon>
        <taxon>Basidiomycota</taxon>
        <taxon>Agaricomycotina</taxon>
        <taxon>Agaricomycetes</taxon>
        <taxon>Agaricomycetidae</taxon>
        <taxon>Agaricales</taxon>
        <taxon>Agaricineae</taxon>
        <taxon>Nidulariaceae</taxon>
        <taxon>Crucibulum</taxon>
    </lineage>
</organism>
<feature type="compositionally biased region" description="Basic and acidic residues" evidence="1">
    <location>
        <begin position="688"/>
        <end position="701"/>
    </location>
</feature>
<feature type="compositionally biased region" description="Basic and acidic residues" evidence="1">
    <location>
        <begin position="588"/>
        <end position="600"/>
    </location>
</feature>
<dbReference type="EMBL" id="ML213599">
    <property type="protein sequence ID" value="TFK39372.1"/>
    <property type="molecule type" value="Genomic_DNA"/>
</dbReference>
<gene>
    <name evidence="2" type="ORF">BDQ12DRAFT_53508</name>
</gene>
<feature type="compositionally biased region" description="Polar residues" evidence="1">
    <location>
        <begin position="469"/>
        <end position="485"/>
    </location>
</feature>
<accession>A0A5C3M2J5</accession>
<feature type="region of interest" description="Disordered" evidence="1">
    <location>
        <begin position="238"/>
        <end position="264"/>
    </location>
</feature>
<feature type="compositionally biased region" description="Acidic residues" evidence="1">
    <location>
        <begin position="414"/>
        <end position="429"/>
    </location>
</feature>
<feature type="compositionally biased region" description="Polar residues" evidence="1">
    <location>
        <begin position="203"/>
        <end position="212"/>
    </location>
</feature>
<feature type="region of interest" description="Disordered" evidence="1">
    <location>
        <begin position="188"/>
        <end position="219"/>
    </location>
</feature>
<evidence type="ECO:0000313" key="2">
    <source>
        <dbReference type="EMBL" id="TFK39372.1"/>
    </source>
</evidence>
<dbReference type="Proteomes" id="UP000308652">
    <property type="component" value="Unassembled WGS sequence"/>
</dbReference>
<sequence>MSSLAMSVYSTGPLACDEDFLANDLVEGGEQPIETPATALSQSFVAKQKHDSISPQAPASWDDMTLNVGESHFHLANVSACRSTIIAPAATPPIVHSSSSASPLVSIPHQVDPVAAIVAQAQRREAVKRENAKVRQARMKAATHFPQDTPTSYNQYRHLDPTEIPAVPFHYQYAGSCQPLYPCRHQQLQSPAQSQHQHPFKAQQPQLPTQYETPKCPAQLQQSIERSEDFMPQTVYISSAPRQPFPPHAVSKPSRSAPNASQDPNDVILDLFAQTAKQKTLRLEAERVEKERIGAGYRGQPVPSEVQMKQVPVVTYVPLGWGTMEWGGTVKADHEPQHEPVIAEYKPIRPLSPEREPAPDSEEKSIENEEEEEEGKEGPVRRPIAPLPKRRIRPTVGVVGPVQPLEPEPAPKPDEEEEEVDPEPEEETESAMKPITPLPKRRVRPASGVIVPTVPIPAPVAPVLTTTVEASSSQQQETLQGSSSVDTRRVSELLELSSPLLSLPSPSSSSLSTVMSTPPTSVPPSPLCSRPCTPPQVLRSVENTLWCAHPSVPTSLTPPCALTSSAPPCAPTSSSPPGSNSTSTGRKPSLDEVTPREWKARSVSVYEEIVSRPSPDEVAFRASSSRGSSSSSAAGRGSSSSRDSPPSSSLVRGTTTKLLLDLAASRSSAAKNRMRQMMGFQDQLVGLKGKEKEKKAEKEPRSQSTPLSSQSTQEKKRGKGKADKDNTKEKATPKGGRWRSTFVPVPSASHEEEDYLPPSTPLHRVAPRIIRPSSTVKSGEGSGSIASDVLATPPSAMMGNSTTPKATPPVRKVLVTTSSTKAVSSSVFQGGSTTPKALAPTSSILAAGRSEPTTLAGTSAIPSVFGTALVTSKAPVPASSIQAGSLSMFAGLAATYSAATSSLFETTSTTSKHLFRTRVWQRSRWQPHRRCLSLDLRPLRPPHLSRRVLLRSQHQPLRLKCRPCRTSPYLVPFIPSPPL</sequence>
<feature type="region of interest" description="Disordered" evidence="1">
    <location>
        <begin position="773"/>
        <end position="794"/>
    </location>
</feature>
<feature type="compositionally biased region" description="Polar residues" evidence="1">
    <location>
        <begin position="253"/>
        <end position="264"/>
    </location>
</feature>
<evidence type="ECO:0000256" key="1">
    <source>
        <dbReference type="SAM" id="MobiDB-lite"/>
    </source>
</evidence>
<feature type="region of interest" description="Disordered" evidence="1">
    <location>
        <begin position="467"/>
        <end position="534"/>
    </location>
</feature>
<feature type="region of interest" description="Disordered" evidence="1">
    <location>
        <begin position="557"/>
        <end position="654"/>
    </location>
</feature>
<feature type="compositionally biased region" description="Low complexity" evidence="1">
    <location>
        <begin position="188"/>
        <end position="197"/>
    </location>
</feature>
<feature type="compositionally biased region" description="Basic and acidic residues" evidence="1">
    <location>
        <begin position="720"/>
        <end position="732"/>
    </location>
</feature>
<feature type="compositionally biased region" description="Basic and acidic residues" evidence="1">
    <location>
        <begin position="352"/>
        <end position="367"/>
    </location>
</feature>
<dbReference type="AlphaFoldDB" id="A0A5C3M2J5"/>
<keyword evidence="3" id="KW-1185">Reference proteome</keyword>
<feature type="compositionally biased region" description="Low complexity" evidence="1">
    <location>
        <begin position="622"/>
        <end position="649"/>
    </location>
</feature>
<proteinExistence type="predicted"/>
<evidence type="ECO:0000313" key="3">
    <source>
        <dbReference type="Proteomes" id="UP000308652"/>
    </source>
</evidence>
<feature type="compositionally biased region" description="Low complexity" evidence="1">
    <location>
        <begin position="702"/>
        <end position="712"/>
    </location>
</feature>
<feature type="compositionally biased region" description="Low complexity" evidence="1">
    <location>
        <begin position="493"/>
        <end position="519"/>
    </location>
</feature>
<protein>
    <submittedName>
        <fullName evidence="2">Uncharacterized protein</fullName>
    </submittedName>
</protein>
<reference evidence="2 3" key="1">
    <citation type="journal article" date="2019" name="Nat. Ecol. Evol.">
        <title>Megaphylogeny resolves global patterns of mushroom evolution.</title>
        <authorList>
            <person name="Varga T."/>
            <person name="Krizsan K."/>
            <person name="Foldi C."/>
            <person name="Dima B."/>
            <person name="Sanchez-Garcia M."/>
            <person name="Sanchez-Ramirez S."/>
            <person name="Szollosi G.J."/>
            <person name="Szarkandi J.G."/>
            <person name="Papp V."/>
            <person name="Albert L."/>
            <person name="Andreopoulos W."/>
            <person name="Angelini C."/>
            <person name="Antonin V."/>
            <person name="Barry K.W."/>
            <person name="Bougher N.L."/>
            <person name="Buchanan P."/>
            <person name="Buyck B."/>
            <person name="Bense V."/>
            <person name="Catcheside P."/>
            <person name="Chovatia M."/>
            <person name="Cooper J."/>
            <person name="Damon W."/>
            <person name="Desjardin D."/>
            <person name="Finy P."/>
            <person name="Geml J."/>
            <person name="Haridas S."/>
            <person name="Hughes K."/>
            <person name="Justo A."/>
            <person name="Karasinski D."/>
            <person name="Kautmanova I."/>
            <person name="Kiss B."/>
            <person name="Kocsube S."/>
            <person name="Kotiranta H."/>
            <person name="LaButti K.M."/>
            <person name="Lechner B.E."/>
            <person name="Liimatainen K."/>
            <person name="Lipzen A."/>
            <person name="Lukacs Z."/>
            <person name="Mihaltcheva S."/>
            <person name="Morgado L.N."/>
            <person name="Niskanen T."/>
            <person name="Noordeloos M.E."/>
            <person name="Ohm R.A."/>
            <person name="Ortiz-Santana B."/>
            <person name="Ovrebo C."/>
            <person name="Racz N."/>
            <person name="Riley R."/>
            <person name="Savchenko A."/>
            <person name="Shiryaev A."/>
            <person name="Soop K."/>
            <person name="Spirin V."/>
            <person name="Szebenyi C."/>
            <person name="Tomsovsky M."/>
            <person name="Tulloss R.E."/>
            <person name="Uehling J."/>
            <person name="Grigoriev I.V."/>
            <person name="Vagvolgyi C."/>
            <person name="Papp T."/>
            <person name="Martin F.M."/>
            <person name="Miettinen O."/>
            <person name="Hibbett D.S."/>
            <person name="Nagy L.G."/>
        </authorList>
    </citation>
    <scope>NUCLEOTIDE SEQUENCE [LARGE SCALE GENOMIC DNA]</scope>
    <source>
        <strain evidence="2 3">CBS 166.37</strain>
    </source>
</reference>
<feature type="region of interest" description="Disordered" evidence="1">
    <location>
        <begin position="335"/>
        <end position="440"/>
    </location>
</feature>
<name>A0A5C3M2J5_9AGAR</name>